<dbReference type="Pfam" id="PF02974">
    <property type="entry name" value="Inh"/>
    <property type="match status" value="1"/>
</dbReference>
<protein>
    <submittedName>
        <fullName evidence="4">SH3 domain-containing protein</fullName>
    </submittedName>
</protein>
<evidence type="ECO:0000313" key="5">
    <source>
        <dbReference type="Proteomes" id="UP000199236"/>
    </source>
</evidence>
<evidence type="ECO:0000256" key="2">
    <source>
        <dbReference type="SAM" id="SignalP"/>
    </source>
</evidence>
<dbReference type="SUPFAM" id="SSF50882">
    <property type="entry name" value="beta-Barrel protease inhibitors"/>
    <property type="match status" value="1"/>
</dbReference>
<evidence type="ECO:0000256" key="1">
    <source>
        <dbReference type="ARBA" id="ARBA00022729"/>
    </source>
</evidence>
<reference evidence="4 5" key="1">
    <citation type="submission" date="2016-10" db="EMBL/GenBank/DDBJ databases">
        <authorList>
            <person name="de Groot N.N."/>
        </authorList>
    </citation>
    <scope>NUCLEOTIDE SEQUENCE [LARGE SCALE GENOMIC DNA]</scope>
    <source>
        <strain evidence="4 5">CGMCC 1.9157</strain>
    </source>
</reference>
<keyword evidence="5" id="KW-1185">Reference proteome</keyword>
<dbReference type="STRING" id="655353.SAMN04488056_10469"/>
<dbReference type="GO" id="GO:0004866">
    <property type="term" value="F:endopeptidase inhibitor activity"/>
    <property type="evidence" value="ECO:0007669"/>
    <property type="project" value="InterPro"/>
</dbReference>
<dbReference type="EMBL" id="FOVR01000004">
    <property type="protein sequence ID" value="SFO23814.1"/>
    <property type="molecule type" value="Genomic_DNA"/>
</dbReference>
<proteinExistence type="predicted"/>
<accession>A0A1I5FJA9</accession>
<dbReference type="Gene3D" id="2.30.30.40">
    <property type="entry name" value="SH3 Domains"/>
    <property type="match status" value="1"/>
</dbReference>
<dbReference type="OrthoDB" id="7846699at2"/>
<feature type="domain" description="Alkaline proteinase inhibitor/ Outer membrane lipoprotein Omp19" evidence="3">
    <location>
        <begin position="32"/>
        <end position="120"/>
    </location>
</feature>
<sequence>MIRLFSAFLSGLFCLGFLAPETAHAQSAEAVAKAFAGNWITYDRHFAEQKSCELAFSAQKSGDLYPITKKGCSGDLADIAGWRIQNNQLVFMSSANTAIALVGGNQERLSGTILQNNLPIIIERLEVARKIEKARKSIQCSYIGYSQTCASPRDFAPPAASIGSPSPVQILVNLNARTEPRNNATIKTVLKPNACVSAEVCTVASDGLWCKVKIENGNAWIKKQTVRQQRWPVITFKNGCS</sequence>
<gene>
    <name evidence="4" type="ORF">SAMN04488056_10469</name>
</gene>
<dbReference type="InterPro" id="IPR021140">
    <property type="entry name" value="Inh/Omp19"/>
</dbReference>
<keyword evidence="1 2" id="KW-0732">Signal</keyword>
<organism evidence="4 5">
    <name type="scientific">Cohaesibacter marisflavi</name>
    <dbReference type="NCBI Taxonomy" id="655353"/>
    <lineage>
        <taxon>Bacteria</taxon>
        <taxon>Pseudomonadati</taxon>
        <taxon>Pseudomonadota</taxon>
        <taxon>Alphaproteobacteria</taxon>
        <taxon>Hyphomicrobiales</taxon>
        <taxon>Cohaesibacteraceae</taxon>
    </lineage>
</organism>
<evidence type="ECO:0000259" key="3">
    <source>
        <dbReference type="Pfam" id="PF02974"/>
    </source>
</evidence>
<dbReference type="RefSeq" id="WP_090071490.1">
    <property type="nucleotide sequence ID" value="NZ_FOVR01000004.1"/>
</dbReference>
<dbReference type="AlphaFoldDB" id="A0A1I5FJA9"/>
<dbReference type="Proteomes" id="UP000199236">
    <property type="component" value="Unassembled WGS sequence"/>
</dbReference>
<feature type="chain" id="PRO_5011521790" evidence="2">
    <location>
        <begin position="26"/>
        <end position="241"/>
    </location>
</feature>
<feature type="signal peptide" evidence="2">
    <location>
        <begin position="1"/>
        <end position="25"/>
    </location>
</feature>
<evidence type="ECO:0000313" key="4">
    <source>
        <dbReference type="EMBL" id="SFO23814.1"/>
    </source>
</evidence>
<name>A0A1I5FJA9_9HYPH</name>
<dbReference type="InterPro" id="IPR016085">
    <property type="entry name" value="Protease_inh_B-barrel_dom"/>
</dbReference>